<feature type="region of interest" description="Disordered" evidence="1">
    <location>
        <begin position="101"/>
        <end position="128"/>
    </location>
</feature>
<proteinExistence type="predicted"/>
<sequence length="415" mass="45127">MNELDLVRSVYDDPAPPSASAAASARRRMLTQDDRLKRDREHGRMRDRDNPLPVWRRRRAWRMPLGLIAAATAALMAVGLTLAPDGDLTRLLPGLTLPGGGPLIQTPPGGDPTQPLPGVTTGQDTSSPRGMMLAAATQAERQPQARYWYTHQRTAFAARALGETGGYVVEERAEYFRWTGRSRGDGTSFYGRDFPGKPQTRADADAWRAAGSPSRWRIRSSGLTRAVESKPGPWQEDDPDAHGGGTFNVAGVGQFTYQELQDLPTDPENLRTLLCEGHVKLADGRAGATKRCVDAKSVLLRVFSVLSDTPVPPRVRAGLMRLITDYPGVQSLGAATDPLGRSAVALAAPFESADGRGSIQFQVLFDQRTGELLGSRDVQLTPGPDSEEWQVPGRVLDYWSIVDSGWTDHQPGVPN</sequence>
<keyword evidence="4" id="KW-1185">Reference proteome</keyword>
<dbReference type="EMBL" id="BAAAQX010000003">
    <property type="protein sequence ID" value="GAA2205961.1"/>
    <property type="molecule type" value="Genomic_DNA"/>
</dbReference>
<dbReference type="Proteomes" id="UP001499843">
    <property type="component" value="Unassembled WGS sequence"/>
</dbReference>
<feature type="transmembrane region" description="Helical" evidence="2">
    <location>
        <begin position="65"/>
        <end position="83"/>
    </location>
</feature>
<evidence type="ECO:0000256" key="1">
    <source>
        <dbReference type="SAM" id="MobiDB-lite"/>
    </source>
</evidence>
<reference evidence="3 4" key="1">
    <citation type="journal article" date="2019" name="Int. J. Syst. Evol. Microbiol.">
        <title>The Global Catalogue of Microorganisms (GCM) 10K type strain sequencing project: providing services to taxonomists for standard genome sequencing and annotation.</title>
        <authorList>
            <consortium name="The Broad Institute Genomics Platform"/>
            <consortium name="The Broad Institute Genome Sequencing Center for Infectious Disease"/>
            <person name="Wu L."/>
            <person name="Ma J."/>
        </authorList>
    </citation>
    <scope>NUCLEOTIDE SEQUENCE [LARGE SCALE GENOMIC DNA]</scope>
    <source>
        <strain evidence="3 4">JCM 16114</strain>
    </source>
</reference>
<evidence type="ECO:0000256" key="2">
    <source>
        <dbReference type="SAM" id="Phobius"/>
    </source>
</evidence>
<keyword evidence="2" id="KW-0472">Membrane</keyword>
<dbReference type="NCBIfam" id="NF038083">
    <property type="entry name" value="CU044_5270_fam"/>
    <property type="match status" value="1"/>
</dbReference>
<evidence type="ECO:0000313" key="4">
    <source>
        <dbReference type="Proteomes" id="UP001499843"/>
    </source>
</evidence>
<protein>
    <recommendedName>
        <fullName evidence="5">CU044_5270 family protein</fullName>
    </recommendedName>
</protein>
<dbReference type="InterPro" id="IPR047789">
    <property type="entry name" value="CU044_5270-like"/>
</dbReference>
<accession>A0ABN3C9D2</accession>
<evidence type="ECO:0008006" key="5">
    <source>
        <dbReference type="Google" id="ProtNLM"/>
    </source>
</evidence>
<organism evidence="3 4">
    <name type="scientific">Nonomuraea monospora</name>
    <dbReference type="NCBI Taxonomy" id="568818"/>
    <lineage>
        <taxon>Bacteria</taxon>
        <taxon>Bacillati</taxon>
        <taxon>Actinomycetota</taxon>
        <taxon>Actinomycetes</taxon>
        <taxon>Streptosporangiales</taxon>
        <taxon>Streptosporangiaceae</taxon>
        <taxon>Nonomuraea</taxon>
    </lineage>
</organism>
<evidence type="ECO:0000313" key="3">
    <source>
        <dbReference type="EMBL" id="GAA2205961.1"/>
    </source>
</evidence>
<dbReference type="RefSeq" id="WP_344471748.1">
    <property type="nucleotide sequence ID" value="NZ_BAAAQX010000003.1"/>
</dbReference>
<feature type="region of interest" description="Disordered" evidence="1">
    <location>
        <begin position="1"/>
        <end position="50"/>
    </location>
</feature>
<comment type="caution">
    <text evidence="3">The sequence shown here is derived from an EMBL/GenBank/DDBJ whole genome shotgun (WGS) entry which is preliminary data.</text>
</comment>
<keyword evidence="2" id="KW-0812">Transmembrane</keyword>
<name>A0ABN3C9D2_9ACTN</name>
<keyword evidence="2" id="KW-1133">Transmembrane helix</keyword>
<feature type="compositionally biased region" description="Basic and acidic residues" evidence="1">
    <location>
        <begin position="30"/>
        <end position="50"/>
    </location>
</feature>
<gene>
    <name evidence="3" type="ORF">GCM10009850_014190</name>
</gene>